<sequence>MSSWIGRVQRFLQILEVHATSACVAVVQDGMSPSGATKQACLCAPTTHAGSFRCRFHRTPEKPLPKPSSVHHKTPDAKAPNCTPTKNTSIGRIINRFRAPENSTKGMMPFGRTSLSYPRSRNPPKPSRLSKVIYACDVKENEDVRIRLSNICIGQPSFSKPLASANSAPSVRLLALKKCQNVMKEDILRMRILETGTHQPILSR</sequence>
<organism evidence="1 2">
    <name type="scientific">Diphasiastrum complanatum</name>
    <name type="common">Issler's clubmoss</name>
    <name type="synonym">Lycopodium complanatum</name>
    <dbReference type="NCBI Taxonomy" id="34168"/>
    <lineage>
        <taxon>Eukaryota</taxon>
        <taxon>Viridiplantae</taxon>
        <taxon>Streptophyta</taxon>
        <taxon>Embryophyta</taxon>
        <taxon>Tracheophyta</taxon>
        <taxon>Lycopodiopsida</taxon>
        <taxon>Lycopodiales</taxon>
        <taxon>Lycopodiaceae</taxon>
        <taxon>Lycopodioideae</taxon>
        <taxon>Diphasiastrum</taxon>
    </lineage>
</organism>
<name>A0ACC2ATC2_DIPCM</name>
<comment type="caution">
    <text evidence="1">The sequence shown here is derived from an EMBL/GenBank/DDBJ whole genome shotgun (WGS) entry which is preliminary data.</text>
</comment>
<dbReference type="EMBL" id="CM055110">
    <property type="protein sequence ID" value="KAJ7520740.1"/>
    <property type="molecule type" value="Genomic_DNA"/>
</dbReference>
<accession>A0ACC2ATC2</accession>
<reference evidence="2" key="1">
    <citation type="journal article" date="2024" name="Proc. Natl. Acad. Sci. U.S.A.">
        <title>Extraordinary preservation of gene collinearity over three hundred million years revealed in homosporous lycophytes.</title>
        <authorList>
            <person name="Li C."/>
            <person name="Wickell D."/>
            <person name="Kuo L.Y."/>
            <person name="Chen X."/>
            <person name="Nie B."/>
            <person name="Liao X."/>
            <person name="Peng D."/>
            <person name="Ji J."/>
            <person name="Jenkins J."/>
            <person name="Williams M."/>
            <person name="Shu S."/>
            <person name="Plott C."/>
            <person name="Barry K."/>
            <person name="Rajasekar S."/>
            <person name="Grimwood J."/>
            <person name="Han X."/>
            <person name="Sun S."/>
            <person name="Hou Z."/>
            <person name="He W."/>
            <person name="Dai G."/>
            <person name="Sun C."/>
            <person name="Schmutz J."/>
            <person name="Leebens-Mack J.H."/>
            <person name="Li F.W."/>
            <person name="Wang L."/>
        </authorList>
    </citation>
    <scope>NUCLEOTIDE SEQUENCE [LARGE SCALE GENOMIC DNA]</scope>
    <source>
        <strain evidence="2">cv. PW_Plant_1</strain>
    </source>
</reference>
<evidence type="ECO:0000313" key="2">
    <source>
        <dbReference type="Proteomes" id="UP001162992"/>
    </source>
</evidence>
<gene>
    <name evidence="1" type="ORF">O6H91_19G020600</name>
</gene>
<evidence type="ECO:0000313" key="1">
    <source>
        <dbReference type="EMBL" id="KAJ7520740.1"/>
    </source>
</evidence>
<keyword evidence="2" id="KW-1185">Reference proteome</keyword>
<protein>
    <submittedName>
        <fullName evidence="1">Uncharacterized protein</fullName>
    </submittedName>
</protein>
<dbReference type="Proteomes" id="UP001162992">
    <property type="component" value="Chromosome 19"/>
</dbReference>
<proteinExistence type="predicted"/>